<dbReference type="InterPro" id="IPR011701">
    <property type="entry name" value="MFS"/>
</dbReference>
<feature type="transmembrane region" description="Helical" evidence="10">
    <location>
        <begin position="109"/>
        <end position="130"/>
    </location>
</feature>
<dbReference type="Pfam" id="PF07690">
    <property type="entry name" value="MFS_1"/>
    <property type="match status" value="1"/>
</dbReference>
<evidence type="ECO:0000313" key="12">
    <source>
        <dbReference type="EMBL" id="GCE03909.1"/>
    </source>
</evidence>
<keyword evidence="2" id="KW-0813">Transport</keyword>
<dbReference type="GO" id="GO:0022857">
    <property type="term" value="F:transmembrane transporter activity"/>
    <property type="evidence" value="ECO:0007669"/>
    <property type="project" value="InterPro"/>
</dbReference>
<keyword evidence="6 10" id="KW-0472">Membrane</keyword>
<feature type="transmembrane region" description="Helical" evidence="10">
    <location>
        <begin position="136"/>
        <end position="159"/>
    </location>
</feature>
<keyword evidence="3" id="KW-1003">Cell membrane</keyword>
<evidence type="ECO:0000256" key="5">
    <source>
        <dbReference type="ARBA" id="ARBA00022989"/>
    </source>
</evidence>
<dbReference type="AlphaFoldDB" id="A0A401ZAN8"/>
<feature type="region of interest" description="Disordered" evidence="9">
    <location>
        <begin position="1"/>
        <end position="31"/>
    </location>
</feature>
<evidence type="ECO:0000256" key="3">
    <source>
        <dbReference type="ARBA" id="ARBA00022475"/>
    </source>
</evidence>
<feature type="transmembrane region" description="Helical" evidence="10">
    <location>
        <begin position="406"/>
        <end position="431"/>
    </location>
</feature>
<dbReference type="GO" id="GO:0005886">
    <property type="term" value="C:plasma membrane"/>
    <property type="evidence" value="ECO:0007669"/>
    <property type="project" value="UniProtKB-SubCell"/>
</dbReference>
<dbReference type="EMBL" id="BIFQ01000001">
    <property type="protein sequence ID" value="GCE03909.1"/>
    <property type="molecule type" value="Genomic_DNA"/>
</dbReference>
<feature type="transmembrane region" description="Helical" evidence="10">
    <location>
        <begin position="77"/>
        <end position="97"/>
    </location>
</feature>
<evidence type="ECO:0000256" key="6">
    <source>
        <dbReference type="ARBA" id="ARBA00023136"/>
    </source>
</evidence>
<feature type="transmembrane region" description="Helical" evidence="10">
    <location>
        <begin position="204"/>
        <end position="222"/>
    </location>
</feature>
<feature type="transmembrane region" description="Helical" evidence="10">
    <location>
        <begin position="294"/>
        <end position="312"/>
    </location>
</feature>
<gene>
    <name evidence="12" type="ORF">KDAU_12380</name>
</gene>
<evidence type="ECO:0000256" key="1">
    <source>
        <dbReference type="ARBA" id="ARBA00004651"/>
    </source>
</evidence>
<comment type="similarity">
    <text evidence="7">Belongs to the major facilitator superfamily. Drug:H(+) antiporter-3 (DHA3) (TC 2.A.1.21) family.</text>
</comment>
<dbReference type="Proteomes" id="UP000287224">
    <property type="component" value="Unassembled WGS sequence"/>
</dbReference>
<sequence>MSLVNRDDQQSEFALSNTSPPASEISSAPPPPIHDPYAAMRSRDFRLLLIGSFIVSMGERMLEVALGWDLYDRTNSALVLGGVGLVLIIPVILLSLPAGHIADRVNRKAIMLISQSVLVIASLGLAAFSLFHGSLILIYACLFVIGTATAFLNPASSALSAQTIPEEHFENSATWSSSSWQLASVMGPGLGGTLVGLFHSATLVYVLNALAAFTFVILLIFIKARHQVVKAEAQKEKAETSWREVFEGVHFLRRTPVLLAAITLDLFAVLLGGATTLLPIFARDILHVGPTGLGWLRAAPSIGALCVVLILTHRPPFKRAGPTLLIAVAGFGLATIVFGLSRSFWLSLAMLFLLGALDDVSVVIRSSLLLTRTPNEMRGRVSAVNSLFVGASNELGGFESGLTAQLFTPILSVVAGGIGTILVVICVALCWPEMRRLGTLRETEKQPDQDH</sequence>
<dbReference type="InterPro" id="IPR036259">
    <property type="entry name" value="MFS_trans_sf"/>
</dbReference>
<dbReference type="SUPFAM" id="SSF103473">
    <property type="entry name" value="MFS general substrate transporter"/>
    <property type="match status" value="1"/>
</dbReference>
<evidence type="ECO:0000256" key="8">
    <source>
        <dbReference type="ARBA" id="ARBA00040914"/>
    </source>
</evidence>
<reference evidence="13" key="1">
    <citation type="submission" date="2018-12" db="EMBL/GenBank/DDBJ databases">
        <title>Tengunoibacter tsumagoiensis gen. nov., sp. nov., Dictyobacter kobayashii sp. nov., D. alpinus sp. nov., and D. joshuensis sp. nov. and description of Dictyobacteraceae fam. nov. within the order Ktedonobacterales isolated from Tengu-no-mugimeshi.</title>
        <authorList>
            <person name="Wang C.M."/>
            <person name="Zheng Y."/>
            <person name="Sakai Y."/>
            <person name="Toyoda A."/>
            <person name="Minakuchi Y."/>
            <person name="Abe K."/>
            <person name="Yokota A."/>
            <person name="Yabe S."/>
        </authorList>
    </citation>
    <scope>NUCLEOTIDE SEQUENCE [LARGE SCALE GENOMIC DNA]</scope>
    <source>
        <strain evidence="13">S-27</strain>
    </source>
</reference>
<evidence type="ECO:0000256" key="4">
    <source>
        <dbReference type="ARBA" id="ARBA00022692"/>
    </source>
</evidence>
<evidence type="ECO:0000256" key="10">
    <source>
        <dbReference type="SAM" id="Phobius"/>
    </source>
</evidence>
<evidence type="ECO:0000256" key="9">
    <source>
        <dbReference type="SAM" id="MobiDB-lite"/>
    </source>
</evidence>
<evidence type="ECO:0000256" key="7">
    <source>
        <dbReference type="ARBA" id="ARBA00038075"/>
    </source>
</evidence>
<evidence type="ECO:0000259" key="11">
    <source>
        <dbReference type="PROSITE" id="PS50850"/>
    </source>
</evidence>
<protein>
    <recommendedName>
        <fullName evidence="8">Multidrug efflux pump Tap</fullName>
    </recommendedName>
</protein>
<comment type="caution">
    <text evidence="12">The sequence shown here is derived from an EMBL/GenBank/DDBJ whole genome shotgun (WGS) entry which is preliminary data.</text>
</comment>
<keyword evidence="5 10" id="KW-1133">Transmembrane helix</keyword>
<dbReference type="PANTHER" id="PTHR23513">
    <property type="entry name" value="INTEGRAL MEMBRANE EFFLUX PROTEIN-RELATED"/>
    <property type="match status" value="1"/>
</dbReference>
<comment type="subcellular location">
    <subcellularLocation>
        <location evidence="1">Cell membrane</location>
        <topology evidence="1">Multi-pass membrane protein</topology>
    </subcellularLocation>
</comment>
<organism evidence="12 13">
    <name type="scientific">Dictyobacter aurantiacus</name>
    <dbReference type="NCBI Taxonomy" id="1936993"/>
    <lineage>
        <taxon>Bacteria</taxon>
        <taxon>Bacillati</taxon>
        <taxon>Chloroflexota</taxon>
        <taxon>Ktedonobacteria</taxon>
        <taxon>Ktedonobacterales</taxon>
        <taxon>Dictyobacteraceae</taxon>
        <taxon>Dictyobacter</taxon>
    </lineage>
</organism>
<keyword evidence="4 10" id="KW-0812">Transmembrane</keyword>
<dbReference type="RefSeq" id="WP_235845616.1">
    <property type="nucleotide sequence ID" value="NZ_BIFQ01000001.1"/>
</dbReference>
<dbReference type="Gene3D" id="1.20.1250.20">
    <property type="entry name" value="MFS general substrate transporter like domains"/>
    <property type="match status" value="2"/>
</dbReference>
<name>A0A401ZAN8_9CHLR</name>
<dbReference type="CDD" id="cd06173">
    <property type="entry name" value="MFS_MefA_like"/>
    <property type="match status" value="1"/>
</dbReference>
<feature type="domain" description="Major facilitator superfamily (MFS) profile" evidence="11">
    <location>
        <begin position="44"/>
        <end position="435"/>
    </location>
</feature>
<dbReference type="PANTHER" id="PTHR23513:SF9">
    <property type="entry name" value="ENTEROBACTIN EXPORTER ENTS"/>
    <property type="match status" value="1"/>
</dbReference>
<evidence type="ECO:0000313" key="13">
    <source>
        <dbReference type="Proteomes" id="UP000287224"/>
    </source>
</evidence>
<accession>A0A401ZAN8</accession>
<dbReference type="InterPro" id="IPR020846">
    <property type="entry name" value="MFS_dom"/>
</dbReference>
<feature type="transmembrane region" description="Helical" evidence="10">
    <location>
        <begin position="324"/>
        <end position="345"/>
    </location>
</feature>
<evidence type="ECO:0000256" key="2">
    <source>
        <dbReference type="ARBA" id="ARBA00022448"/>
    </source>
</evidence>
<dbReference type="PROSITE" id="PS50850">
    <property type="entry name" value="MFS"/>
    <property type="match status" value="1"/>
</dbReference>
<keyword evidence="13" id="KW-1185">Reference proteome</keyword>
<proteinExistence type="inferred from homology"/>
<feature type="transmembrane region" description="Helical" evidence="10">
    <location>
        <begin position="257"/>
        <end position="282"/>
    </location>
</feature>